<protein>
    <recommendedName>
        <fullName evidence="3">PRC-barrel domain containing protein</fullName>
    </recommendedName>
</protein>
<evidence type="ECO:0008006" key="3">
    <source>
        <dbReference type="Google" id="ProtNLM"/>
    </source>
</evidence>
<evidence type="ECO:0000313" key="1">
    <source>
        <dbReference type="EMBL" id="RXZ72746.1"/>
    </source>
</evidence>
<dbReference type="AlphaFoldDB" id="A0A4V1QYD2"/>
<dbReference type="RefSeq" id="WP_129519368.1">
    <property type="nucleotide sequence ID" value="NZ_SDPN01000003.1"/>
</dbReference>
<dbReference type="OrthoDB" id="3430164at2"/>
<dbReference type="EMBL" id="SDPN01000003">
    <property type="protein sequence ID" value="RXZ72746.1"/>
    <property type="molecule type" value="Genomic_DNA"/>
</dbReference>
<reference evidence="1 2" key="1">
    <citation type="submission" date="2019-01" db="EMBL/GenBank/DDBJ databases">
        <title>Agromyces.</title>
        <authorList>
            <person name="Li J."/>
        </authorList>
    </citation>
    <scope>NUCLEOTIDE SEQUENCE [LARGE SCALE GENOMIC DNA]</scope>
    <source>
        <strain evidence="1 2">DSM 15934</strain>
    </source>
</reference>
<sequence length="116" mass="12695">MILSDLLGSEVVDAAGHHLGALIDVRLEISGAPHQLLAETVVVGILVSPHSRTSTWGFERRGANAPAIIARPQHWLHRGMFLIAWTDVAQIDEGRVTLRDGYERRDPVLASTAHPH</sequence>
<organism evidence="1 2">
    <name type="scientific">Agromyces albus</name>
    <dbReference type="NCBI Taxonomy" id="205332"/>
    <lineage>
        <taxon>Bacteria</taxon>
        <taxon>Bacillati</taxon>
        <taxon>Actinomycetota</taxon>
        <taxon>Actinomycetes</taxon>
        <taxon>Micrococcales</taxon>
        <taxon>Microbacteriaceae</taxon>
        <taxon>Agromyces</taxon>
    </lineage>
</organism>
<name>A0A4V1QYD2_9MICO</name>
<accession>A0A4V1QYD2</accession>
<comment type="caution">
    <text evidence="1">The sequence shown here is derived from an EMBL/GenBank/DDBJ whole genome shotgun (WGS) entry which is preliminary data.</text>
</comment>
<evidence type="ECO:0000313" key="2">
    <source>
        <dbReference type="Proteomes" id="UP000293865"/>
    </source>
</evidence>
<dbReference type="Proteomes" id="UP000293865">
    <property type="component" value="Unassembled WGS sequence"/>
</dbReference>
<keyword evidence="2" id="KW-1185">Reference proteome</keyword>
<proteinExistence type="predicted"/>
<gene>
    <name evidence="1" type="ORF">ESP51_02795</name>
</gene>